<dbReference type="AlphaFoldDB" id="A0A2M3ZEB7"/>
<dbReference type="EMBL" id="GGFM01006101">
    <property type="protein sequence ID" value="MBW26852.1"/>
    <property type="molecule type" value="Transcribed_RNA"/>
</dbReference>
<name>A0A2M3ZEB7_9DIPT</name>
<accession>A0A2M3ZEB7</accession>
<evidence type="ECO:0000313" key="1">
    <source>
        <dbReference type="EMBL" id="MBW26852.1"/>
    </source>
</evidence>
<sequence>MEQVGVLGKLLTQLVVLLLAVHFLRQLGITLLDDLLQVAPGILERLHREPGVRVRADFEALNLTIQCGQRLEVNLGGRQRSLERRMSLSQCLDLFDRVTAHRIGQILFGVLEPRVKRRSLLGEGKEQILDLTELILNVKQAVLAGYRILAQLLPARQHIFVTLQNGGRLCVVGADQLILQHSNVMDTFLLKRRETSIECLLLGEQRLNGRQVTTKLFRLDVVLLVRNPTLDHIGLPHELQIGKVVQQCCLATRGQSLQILQLLVQLHATLRNAIAMVVVVRNQRLAIITDVRAAITVSRKVGLECVMFLQQTLHGSHRITVIFHRQQLLLLGDPRLLLFDLRQELLVDQRFVQLLTTGGRKSLQLGPSLVESLQTLLDLWHTQVRHIHQLLACFLYRLDGGLMRRQFRLETLVLLLQILHTGQITSVIIRTDQQLLLLDPALLIGDITEELMQRVRLVQPSLTMSSQITDTFVALINRLTLLLDAGTIELAALNERIRLPIHILDAILVRMDVGLHQLVLLHQILHRSQILAGIFRSQQTLDLTQPKVQILHRRNVRALLVRFLQLQRFFGRLLRQVLPLVSDLRQPLLNGLLRTAALITIDQVATHRQHTLNTIGIGCQLGLERLMLLVFRLNVGRILVAFLRRQLQLLCDPVLDFIRIARELLQRLLITEPGSLLDQILLQMTPAVQHFLTLIVDQLTRVVLLGDQLISQHLQRTNLLLMPIDRLIEVLVLLDQRFHIVTLRVDLFRVQEGLTSAHPVLGLLAIAQVQLQIEILVQLQTPSGPSTLQLLASLSQILNLLLNLWRRIVVRLQQLIAELLERREGASTRIYLGTVLLVTFDQCLSTGHIVGKLLRCYQTHHRADPSGQITVIAEEALQIVGIQQLLLALLRLRHHLLPLLIDFLLLSVRLLGCIRMRLHQPVGSFVQLTNLVLKRSQIPLETLVLALQRLHATQILAQLIVVQRILLLGDPILRFIHIPMETLNLVRRSELAGTLLRDRLQRGPLLVQRLDLSLDLERRLRLTERRELDGNFIQLRQTHLVRLQIVVEIVKLLLQHLDLLQILADVLDLGVAFLVLDPRRQISRFTHQHVSLNRFVQLVLALASQRQQIVVLAVNLRLPLSDRMAIDQVLLACA</sequence>
<organism evidence="1">
    <name type="scientific">Anopheles braziliensis</name>
    <dbReference type="NCBI Taxonomy" id="58242"/>
    <lineage>
        <taxon>Eukaryota</taxon>
        <taxon>Metazoa</taxon>
        <taxon>Ecdysozoa</taxon>
        <taxon>Arthropoda</taxon>
        <taxon>Hexapoda</taxon>
        <taxon>Insecta</taxon>
        <taxon>Pterygota</taxon>
        <taxon>Neoptera</taxon>
        <taxon>Endopterygota</taxon>
        <taxon>Diptera</taxon>
        <taxon>Nematocera</taxon>
        <taxon>Culicoidea</taxon>
        <taxon>Culicidae</taxon>
        <taxon>Anophelinae</taxon>
        <taxon>Anopheles</taxon>
    </lineage>
</organism>
<proteinExistence type="predicted"/>
<protein>
    <submittedName>
        <fullName evidence="1">Putative secreted peptide</fullName>
    </submittedName>
</protein>
<reference evidence="1" key="1">
    <citation type="submission" date="2018-01" db="EMBL/GenBank/DDBJ databases">
        <title>An insight into the sialome of Amazonian anophelines.</title>
        <authorList>
            <person name="Ribeiro J.M."/>
            <person name="Scarpassa V."/>
            <person name="Calvo E."/>
        </authorList>
    </citation>
    <scope>NUCLEOTIDE SEQUENCE</scope>
    <source>
        <tissue evidence="1">Salivary glands</tissue>
    </source>
</reference>